<dbReference type="EMBL" id="RSDZ01000069">
    <property type="protein sequence ID" value="RXG45164.1"/>
    <property type="molecule type" value="Genomic_DNA"/>
</dbReference>
<dbReference type="Pfam" id="PF20684">
    <property type="entry name" value="Fung_rhodopsin"/>
    <property type="match status" value="1"/>
</dbReference>
<evidence type="ECO:0000256" key="1">
    <source>
        <dbReference type="ARBA" id="ARBA00004141"/>
    </source>
</evidence>
<sequence length="382" mass="41733">MLLSAVPHLDPEDIAPSRQLILDLRLFAVFFVPITVREAIAPAPRNLAFVMSAEGWTYGTPVGTANDGPMITGIAIAFTTLSLIVICLRMYVRGFLIKATGADDWIICFTWIGCAGFAIVTIIQTKWGLGLLHLDDFPEENVYQFGLLQYMGAPFYITSIYGFKLSLLFSYLRIIPKGVYRYATYIVIALCSMFHLSFLIVQINLCTPTRLQWDTSVAGTCVKAVHFYLSMASLTILFDVIQRRKKLVLLGLLALGVFTTIIQIFRIQTVVLLANYLDSAPLIMWSTIENNLGVIVTCVPTLAPLVKAFRERSTGASGGPSQKYAAQGTGASSAARGGDFAMRSWRGRGSGIMPLGSGVDHEFGRGRATPAAQSLFSTEQAS</sequence>
<keyword evidence="2 7" id="KW-0812">Transmembrane</keyword>
<evidence type="ECO:0000313" key="10">
    <source>
        <dbReference type="Proteomes" id="UP000288725"/>
    </source>
</evidence>
<dbReference type="InterPro" id="IPR052337">
    <property type="entry name" value="SAT4-like"/>
</dbReference>
<feature type="transmembrane region" description="Helical" evidence="7">
    <location>
        <begin position="282"/>
        <end position="303"/>
    </location>
</feature>
<dbReference type="GO" id="GO:0016020">
    <property type="term" value="C:membrane"/>
    <property type="evidence" value="ECO:0007669"/>
    <property type="project" value="UniProtKB-SubCell"/>
</dbReference>
<comment type="caution">
    <text evidence="9">The sequence shown here is derived from an EMBL/GenBank/DDBJ whole genome shotgun (WGS) entry which is preliminary data.</text>
</comment>
<comment type="similarity">
    <text evidence="5">Belongs to the SAT4 family.</text>
</comment>
<evidence type="ECO:0000256" key="4">
    <source>
        <dbReference type="ARBA" id="ARBA00023136"/>
    </source>
</evidence>
<evidence type="ECO:0000256" key="3">
    <source>
        <dbReference type="ARBA" id="ARBA00022989"/>
    </source>
</evidence>
<accession>A0A366PD07</accession>
<organism evidence="9 10">
    <name type="scientific">Verticillium dahliae</name>
    <name type="common">Verticillium wilt</name>
    <dbReference type="NCBI Taxonomy" id="27337"/>
    <lineage>
        <taxon>Eukaryota</taxon>
        <taxon>Fungi</taxon>
        <taxon>Dikarya</taxon>
        <taxon>Ascomycota</taxon>
        <taxon>Pezizomycotina</taxon>
        <taxon>Sordariomycetes</taxon>
        <taxon>Hypocreomycetidae</taxon>
        <taxon>Glomerellales</taxon>
        <taxon>Plectosphaerellaceae</taxon>
        <taxon>Verticillium</taxon>
    </lineage>
</organism>
<evidence type="ECO:0000256" key="2">
    <source>
        <dbReference type="ARBA" id="ARBA00022692"/>
    </source>
</evidence>
<feature type="transmembrane region" description="Helical" evidence="7">
    <location>
        <begin position="225"/>
        <end position="241"/>
    </location>
</feature>
<comment type="subcellular location">
    <subcellularLocation>
        <location evidence="1">Membrane</location>
        <topology evidence="1">Multi-pass membrane protein</topology>
    </subcellularLocation>
</comment>
<proteinExistence type="inferred from homology"/>
<reference evidence="9 10" key="1">
    <citation type="submission" date="2018-12" db="EMBL/GenBank/DDBJ databases">
        <title>Genome of Verticillium dahliae isolate Getta Getta.</title>
        <authorList>
            <person name="Gardiner D.M."/>
        </authorList>
    </citation>
    <scope>NUCLEOTIDE SEQUENCE [LARGE SCALE GENOMIC DNA]</scope>
    <source>
        <strain evidence="9 10">Getta Getta</strain>
    </source>
</reference>
<evidence type="ECO:0000256" key="7">
    <source>
        <dbReference type="SAM" id="Phobius"/>
    </source>
</evidence>
<keyword evidence="4 7" id="KW-0472">Membrane</keyword>
<feature type="transmembrane region" description="Helical" evidence="7">
    <location>
        <begin position="182"/>
        <end position="205"/>
    </location>
</feature>
<dbReference type="Proteomes" id="UP000288725">
    <property type="component" value="Chromosome 4"/>
</dbReference>
<evidence type="ECO:0000259" key="8">
    <source>
        <dbReference type="Pfam" id="PF20684"/>
    </source>
</evidence>
<dbReference type="AlphaFoldDB" id="A0A366PD07"/>
<gene>
    <name evidence="9" type="ORF">VDGE_10401</name>
</gene>
<evidence type="ECO:0000313" key="9">
    <source>
        <dbReference type="EMBL" id="RXG45164.1"/>
    </source>
</evidence>
<feature type="region of interest" description="Disordered" evidence="6">
    <location>
        <begin position="312"/>
        <end position="337"/>
    </location>
</feature>
<protein>
    <recommendedName>
        <fullName evidence="8">Rhodopsin domain-containing protein</fullName>
    </recommendedName>
</protein>
<feature type="domain" description="Rhodopsin" evidence="8">
    <location>
        <begin position="88"/>
        <end position="307"/>
    </location>
</feature>
<feature type="transmembrane region" description="Helical" evidence="7">
    <location>
        <begin position="147"/>
        <end position="170"/>
    </location>
</feature>
<feature type="transmembrane region" description="Helical" evidence="7">
    <location>
        <begin position="70"/>
        <end position="92"/>
    </location>
</feature>
<name>A0A366PD07_VERDA</name>
<dbReference type="InterPro" id="IPR049326">
    <property type="entry name" value="Rhodopsin_dom_fungi"/>
</dbReference>
<evidence type="ECO:0000256" key="5">
    <source>
        <dbReference type="ARBA" id="ARBA00038359"/>
    </source>
</evidence>
<feature type="transmembrane region" description="Helical" evidence="7">
    <location>
        <begin position="248"/>
        <end position="276"/>
    </location>
</feature>
<dbReference type="PANTHER" id="PTHR33048:SF64">
    <property type="entry name" value="INTEGRAL MEMBRANE PROTEIN"/>
    <property type="match status" value="1"/>
</dbReference>
<dbReference type="PANTHER" id="PTHR33048">
    <property type="entry name" value="PTH11-LIKE INTEGRAL MEMBRANE PROTEIN (AFU_ORTHOLOGUE AFUA_5G11245)"/>
    <property type="match status" value="1"/>
</dbReference>
<feature type="transmembrane region" description="Helical" evidence="7">
    <location>
        <begin position="104"/>
        <end position="127"/>
    </location>
</feature>
<evidence type="ECO:0000256" key="6">
    <source>
        <dbReference type="SAM" id="MobiDB-lite"/>
    </source>
</evidence>
<keyword evidence="3 7" id="KW-1133">Transmembrane helix</keyword>